<dbReference type="OrthoDB" id="5964980at2759"/>
<organism evidence="4">
    <name type="scientific">Echinostoma caproni</name>
    <dbReference type="NCBI Taxonomy" id="27848"/>
    <lineage>
        <taxon>Eukaryota</taxon>
        <taxon>Metazoa</taxon>
        <taxon>Spiralia</taxon>
        <taxon>Lophotrochozoa</taxon>
        <taxon>Platyhelminthes</taxon>
        <taxon>Trematoda</taxon>
        <taxon>Digenea</taxon>
        <taxon>Plagiorchiida</taxon>
        <taxon>Echinostomata</taxon>
        <taxon>Echinostomatoidea</taxon>
        <taxon>Echinostomatidae</taxon>
        <taxon>Echinostoma</taxon>
    </lineage>
</organism>
<name>A0A183AJA4_9TREM</name>
<evidence type="ECO:0000313" key="4">
    <source>
        <dbReference type="WBParaSite" id="ECPE_0000705301-mRNA-1"/>
    </source>
</evidence>
<dbReference type="EMBL" id="UZAN01044080">
    <property type="protein sequence ID" value="VDP80000.1"/>
    <property type="molecule type" value="Genomic_DNA"/>
</dbReference>
<dbReference type="AlphaFoldDB" id="A0A183AJA4"/>
<evidence type="ECO:0000313" key="3">
    <source>
        <dbReference type="Proteomes" id="UP000272942"/>
    </source>
</evidence>
<evidence type="ECO:0000256" key="1">
    <source>
        <dbReference type="SAM" id="MobiDB-lite"/>
    </source>
</evidence>
<dbReference type="Gene3D" id="2.30.30.140">
    <property type="match status" value="1"/>
</dbReference>
<gene>
    <name evidence="2" type="ORF">ECPE_LOCUS7039</name>
</gene>
<dbReference type="Proteomes" id="UP000272942">
    <property type="component" value="Unassembled WGS sequence"/>
</dbReference>
<evidence type="ECO:0000313" key="2">
    <source>
        <dbReference type="EMBL" id="VDP80000.1"/>
    </source>
</evidence>
<reference evidence="4" key="1">
    <citation type="submission" date="2016-06" db="UniProtKB">
        <authorList>
            <consortium name="WormBaseParasite"/>
        </authorList>
    </citation>
    <scope>IDENTIFICATION</scope>
</reference>
<accession>A0A183AJA4</accession>
<feature type="compositionally biased region" description="Polar residues" evidence="1">
    <location>
        <begin position="1"/>
        <end position="15"/>
    </location>
</feature>
<sequence length="318" mass="35807">MDTKKSNVTLVSSKPGSEPAKRPLEDSTASVETKPVTNGIDEAGSCKAESHSVREDDRDEEKTPSTNSMSEKDKISRDMSNAGSQSDRFETVSEPIKISVTTEDNFNALVRQILYEAERRTPRQMYDRYLLPIINQEDENLDVLDVPRAISVENQHCEVPMLPKKTPKIANYNVSSSASVSTGGQRSRTENMKVDNEMSEGQTISYPEWPAMVDCDATGRYADYDEQTGEVLRYFVVFLDPKTPTRQRIQPHKIRKFVSGDEVKQTRTWARHYTRLFLAAKEAENALTLSLEVKAKGLWVLAKGLRVEAKGLRVLAKD</sequence>
<proteinExistence type="predicted"/>
<protein>
    <submittedName>
        <fullName evidence="4">Sin3a_C domain-containing protein</fullName>
    </submittedName>
</protein>
<feature type="region of interest" description="Disordered" evidence="1">
    <location>
        <begin position="1"/>
        <end position="90"/>
    </location>
</feature>
<dbReference type="SUPFAM" id="SSF63748">
    <property type="entry name" value="Tudor/PWWP/MBT"/>
    <property type="match status" value="1"/>
</dbReference>
<dbReference type="WBParaSite" id="ECPE_0000705301-mRNA-1">
    <property type="protein sequence ID" value="ECPE_0000705301-mRNA-1"/>
    <property type="gene ID" value="ECPE_0000705301"/>
</dbReference>
<feature type="compositionally biased region" description="Basic and acidic residues" evidence="1">
    <location>
        <begin position="48"/>
        <end position="63"/>
    </location>
</feature>
<keyword evidence="3" id="KW-1185">Reference proteome</keyword>
<reference evidence="2 3" key="2">
    <citation type="submission" date="2018-11" db="EMBL/GenBank/DDBJ databases">
        <authorList>
            <consortium name="Pathogen Informatics"/>
        </authorList>
    </citation>
    <scope>NUCLEOTIDE SEQUENCE [LARGE SCALE GENOMIC DNA]</scope>
    <source>
        <strain evidence="2 3">Egypt</strain>
    </source>
</reference>